<sequence length="138" mass="15824">MSTPSNPAAVISVFFDNDCAICRREVAFCKTLDKDQRIDWIDLRSQRQLAESMGAEFEAAMELLHVLDAHGKMHIGLAGHLVMWSYLPGYRHLARLLRKYPRLAAQCDRFYRLFTRLRPGALRRIDGATNLCEGSRNE</sequence>
<dbReference type="Pfam" id="PF04134">
    <property type="entry name" value="DCC1-like"/>
    <property type="match status" value="1"/>
</dbReference>
<dbReference type="RefSeq" id="WP_310076078.1">
    <property type="nucleotide sequence ID" value="NZ_JAVDVX010000010.1"/>
</dbReference>
<evidence type="ECO:0000313" key="1">
    <source>
        <dbReference type="EMBL" id="MDR7092076.1"/>
    </source>
</evidence>
<proteinExistence type="predicted"/>
<protein>
    <submittedName>
        <fullName evidence="1">DCC family thiol-disulfide oxidoreductase YuxK</fullName>
    </submittedName>
</protein>
<evidence type="ECO:0000313" key="2">
    <source>
        <dbReference type="Proteomes" id="UP001253595"/>
    </source>
</evidence>
<keyword evidence="2" id="KW-1185">Reference proteome</keyword>
<gene>
    <name evidence="1" type="ORF">J2X05_004116</name>
</gene>
<dbReference type="Proteomes" id="UP001253595">
    <property type="component" value="Unassembled WGS sequence"/>
</dbReference>
<name>A0ABU1V3N3_9GAMM</name>
<accession>A0ABU1V3N3</accession>
<dbReference type="PANTHER" id="PTHR34290:SF2">
    <property type="entry name" value="OS04G0668800 PROTEIN"/>
    <property type="match status" value="1"/>
</dbReference>
<dbReference type="InterPro" id="IPR044691">
    <property type="entry name" value="DCC1_Trx"/>
</dbReference>
<comment type="caution">
    <text evidence="1">The sequence shown here is derived from an EMBL/GenBank/DDBJ whole genome shotgun (WGS) entry which is preliminary data.</text>
</comment>
<dbReference type="EMBL" id="JAVDVX010000010">
    <property type="protein sequence ID" value="MDR7092076.1"/>
    <property type="molecule type" value="Genomic_DNA"/>
</dbReference>
<reference evidence="1 2" key="1">
    <citation type="submission" date="2023-07" db="EMBL/GenBank/DDBJ databases">
        <title>Sorghum-associated microbial communities from plants grown in Nebraska, USA.</title>
        <authorList>
            <person name="Schachtman D."/>
        </authorList>
    </citation>
    <scope>NUCLEOTIDE SEQUENCE [LARGE SCALE GENOMIC DNA]</scope>
    <source>
        <strain evidence="1 2">BE190</strain>
    </source>
</reference>
<dbReference type="InterPro" id="IPR007263">
    <property type="entry name" value="DCC1-like"/>
</dbReference>
<organism evidence="1 2">
    <name type="scientific">Cellvibrio fibrivorans</name>
    <dbReference type="NCBI Taxonomy" id="126350"/>
    <lineage>
        <taxon>Bacteria</taxon>
        <taxon>Pseudomonadati</taxon>
        <taxon>Pseudomonadota</taxon>
        <taxon>Gammaproteobacteria</taxon>
        <taxon>Cellvibrionales</taxon>
        <taxon>Cellvibrionaceae</taxon>
        <taxon>Cellvibrio</taxon>
    </lineage>
</organism>
<dbReference type="PANTHER" id="PTHR34290">
    <property type="entry name" value="SI:CH73-390P7.2"/>
    <property type="match status" value="1"/>
</dbReference>